<comment type="caution">
    <text evidence="1">The sequence shown here is derived from an EMBL/GenBank/DDBJ whole genome shotgun (WGS) entry which is preliminary data.</text>
</comment>
<evidence type="ECO:0000313" key="2">
    <source>
        <dbReference type="Proteomes" id="UP001056120"/>
    </source>
</evidence>
<evidence type="ECO:0000313" key="1">
    <source>
        <dbReference type="EMBL" id="KAI3814331.1"/>
    </source>
</evidence>
<keyword evidence="2" id="KW-1185">Reference proteome</keyword>
<protein>
    <submittedName>
        <fullName evidence="1">Uncharacterized protein</fullName>
    </submittedName>
</protein>
<reference evidence="2" key="1">
    <citation type="journal article" date="2022" name="Mol. Ecol. Resour.">
        <title>The genomes of chicory, endive, great burdock and yacon provide insights into Asteraceae palaeo-polyploidization history and plant inulin production.</title>
        <authorList>
            <person name="Fan W."/>
            <person name="Wang S."/>
            <person name="Wang H."/>
            <person name="Wang A."/>
            <person name="Jiang F."/>
            <person name="Liu H."/>
            <person name="Zhao H."/>
            <person name="Xu D."/>
            <person name="Zhang Y."/>
        </authorList>
    </citation>
    <scope>NUCLEOTIDE SEQUENCE [LARGE SCALE GENOMIC DNA]</scope>
    <source>
        <strain evidence="2">cv. Yunnan</strain>
    </source>
</reference>
<gene>
    <name evidence="1" type="ORF">L1987_19082</name>
</gene>
<name>A0ACB9J3K9_9ASTR</name>
<proteinExistence type="predicted"/>
<reference evidence="1 2" key="2">
    <citation type="journal article" date="2022" name="Mol. Ecol. Resour.">
        <title>The genomes of chicory, endive, great burdock and yacon provide insights into Asteraceae paleo-polyploidization history and plant inulin production.</title>
        <authorList>
            <person name="Fan W."/>
            <person name="Wang S."/>
            <person name="Wang H."/>
            <person name="Wang A."/>
            <person name="Jiang F."/>
            <person name="Liu H."/>
            <person name="Zhao H."/>
            <person name="Xu D."/>
            <person name="Zhang Y."/>
        </authorList>
    </citation>
    <scope>NUCLEOTIDE SEQUENCE [LARGE SCALE GENOMIC DNA]</scope>
    <source>
        <strain evidence="2">cv. Yunnan</strain>
        <tissue evidence="1">Leaves</tissue>
    </source>
</reference>
<dbReference type="Proteomes" id="UP001056120">
    <property type="component" value="Linkage Group LG06"/>
</dbReference>
<accession>A0ACB9J3K9</accession>
<dbReference type="EMBL" id="CM042023">
    <property type="protein sequence ID" value="KAI3814331.1"/>
    <property type="molecule type" value="Genomic_DNA"/>
</dbReference>
<organism evidence="1 2">
    <name type="scientific">Smallanthus sonchifolius</name>
    <dbReference type="NCBI Taxonomy" id="185202"/>
    <lineage>
        <taxon>Eukaryota</taxon>
        <taxon>Viridiplantae</taxon>
        <taxon>Streptophyta</taxon>
        <taxon>Embryophyta</taxon>
        <taxon>Tracheophyta</taxon>
        <taxon>Spermatophyta</taxon>
        <taxon>Magnoliopsida</taxon>
        <taxon>eudicotyledons</taxon>
        <taxon>Gunneridae</taxon>
        <taxon>Pentapetalae</taxon>
        <taxon>asterids</taxon>
        <taxon>campanulids</taxon>
        <taxon>Asterales</taxon>
        <taxon>Asteraceae</taxon>
        <taxon>Asteroideae</taxon>
        <taxon>Heliantheae alliance</taxon>
        <taxon>Millerieae</taxon>
        <taxon>Smallanthus</taxon>
    </lineage>
</organism>
<sequence length="522" mass="58694">MGKPSSDYVLKQAERQNVPKQSFAKPSRVKQELKHHVHVRSVGSKPEFVQFDVRQKVVTSQFAENPKVGLNENSQSEGSTKEDYQQQLVKFEKVSYVEQIEHNLLSVSQVCDKKFSFHFNDSECYILKSGFVIPEEWILMKALRRNDTYVLDMSVATTMDSVPTCLLSKASESDSILWHRKLAHIIFRKMNYLVKNDLLSGIPKMKFSMPDDCIPCKKDKQHRKSHKSEKQNSIVTPLELLHIDLFRPISIRSIGGKSYCLVVTDDFSRFSWVKFLASKAETTKTVQYLILGVGEYLSKNGSISIVLIDLSLKRRLVQNGHLIMTACSSLSILLMIYMLKKLKMLYESCHGDQDCGFIPRLAVPLSVPSSSNPDPNVASSSGTHESESEDDETIFQDSSADPLIVDDSSTSTQVQGELPTNLVSVIPVTQTVPSQAETTHVDVLPIPEVASIKEIKDHPVTNIIGNLQDGVQTRSLTENTFLYSSIRDTGVLDVCSYSCFISQIEPKNMEMALQDNNWIEAM</sequence>